<keyword evidence="3" id="KW-1185">Reference proteome</keyword>
<dbReference type="OrthoDB" id="4157208at2759"/>
<dbReference type="Proteomes" id="UP000246991">
    <property type="component" value="Unassembled WGS sequence"/>
</dbReference>
<gene>
    <name evidence="2" type="ORF">C7212DRAFT_352553</name>
</gene>
<name>A0A317SWQ4_9PEZI</name>
<feature type="region of interest" description="Disordered" evidence="1">
    <location>
        <begin position="1"/>
        <end position="57"/>
    </location>
</feature>
<protein>
    <submittedName>
        <fullName evidence="2">Uncharacterized protein</fullName>
    </submittedName>
</protein>
<accession>A0A317SWQ4</accession>
<dbReference type="EMBL" id="PYWC01000016">
    <property type="protein sequence ID" value="PWW78250.1"/>
    <property type="molecule type" value="Genomic_DNA"/>
</dbReference>
<evidence type="ECO:0000256" key="1">
    <source>
        <dbReference type="SAM" id="MobiDB-lite"/>
    </source>
</evidence>
<proteinExistence type="predicted"/>
<sequence>MSSSSSSNTNNESTLLVPNPTPTSTSRRGSIPRNTPAWAGISDASGSGSPEDQASSLRKEMNLVAEAAKRASVAIVVRDMQEFSV</sequence>
<reference evidence="2 3" key="1">
    <citation type="submission" date="2018-03" db="EMBL/GenBank/DDBJ databases">
        <title>Genomes of Pezizomycetes fungi and the evolution of truffles.</title>
        <authorList>
            <person name="Murat C."/>
            <person name="Payen T."/>
            <person name="Noel B."/>
            <person name="Kuo A."/>
            <person name="Martin F.M."/>
        </authorList>
    </citation>
    <scope>NUCLEOTIDE SEQUENCE [LARGE SCALE GENOMIC DNA]</scope>
    <source>
        <strain evidence="2">091103-1</strain>
    </source>
</reference>
<dbReference type="AlphaFoldDB" id="A0A317SWQ4"/>
<evidence type="ECO:0000313" key="3">
    <source>
        <dbReference type="Proteomes" id="UP000246991"/>
    </source>
</evidence>
<comment type="caution">
    <text evidence="2">The sequence shown here is derived from an EMBL/GenBank/DDBJ whole genome shotgun (WGS) entry which is preliminary data.</text>
</comment>
<organism evidence="2 3">
    <name type="scientific">Tuber magnatum</name>
    <name type="common">white Piedmont truffle</name>
    <dbReference type="NCBI Taxonomy" id="42249"/>
    <lineage>
        <taxon>Eukaryota</taxon>
        <taxon>Fungi</taxon>
        <taxon>Dikarya</taxon>
        <taxon>Ascomycota</taxon>
        <taxon>Pezizomycotina</taxon>
        <taxon>Pezizomycetes</taxon>
        <taxon>Pezizales</taxon>
        <taxon>Tuberaceae</taxon>
        <taxon>Tuber</taxon>
    </lineage>
</organism>
<evidence type="ECO:0000313" key="2">
    <source>
        <dbReference type="EMBL" id="PWW78250.1"/>
    </source>
</evidence>
<feature type="compositionally biased region" description="Low complexity" evidence="1">
    <location>
        <begin position="1"/>
        <end position="14"/>
    </location>
</feature>
<feature type="compositionally biased region" description="Polar residues" evidence="1">
    <location>
        <begin position="44"/>
        <end position="56"/>
    </location>
</feature>